<keyword evidence="1" id="KW-0812">Transmembrane</keyword>
<protein>
    <recommendedName>
        <fullName evidence="4">F-box associated domain-containing protein</fullName>
    </recommendedName>
</protein>
<dbReference type="KEGG" id="crq:GCK72_007266"/>
<accession>E3MJ85</accession>
<gene>
    <name evidence="2" type="ORF">CRE_09598</name>
</gene>
<evidence type="ECO:0008006" key="4">
    <source>
        <dbReference type="Google" id="ProtNLM"/>
    </source>
</evidence>
<reference evidence="2" key="1">
    <citation type="submission" date="2007-07" db="EMBL/GenBank/DDBJ databases">
        <title>PCAP assembly of the Caenorhabditis remanei genome.</title>
        <authorList>
            <consortium name="The Caenorhabditis remanei Sequencing Consortium"/>
            <person name="Wilson R.K."/>
        </authorList>
    </citation>
    <scope>NUCLEOTIDE SEQUENCE [LARGE SCALE GENOMIC DNA]</scope>
    <source>
        <strain evidence="2">PB4641</strain>
    </source>
</reference>
<dbReference type="InterPro" id="IPR021942">
    <property type="entry name" value="DUF3557"/>
</dbReference>
<dbReference type="PANTHER" id="PTHR31379">
    <property type="entry name" value="F-BOX C PROTEIN-RELATED-RELATED"/>
    <property type="match status" value="1"/>
</dbReference>
<dbReference type="EMBL" id="DS268449">
    <property type="protein sequence ID" value="EFP03407.1"/>
    <property type="molecule type" value="Genomic_DNA"/>
</dbReference>
<dbReference type="AlphaFoldDB" id="E3MJ85"/>
<evidence type="ECO:0000256" key="1">
    <source>
        <dbReference type="SAM" id="Phobius"/>
    </source>
</evidence>
<dbReference type="GeneID" id="9802285"/>
<dbReference type="PANTHER" id="PTHR31379:SF1">
    <property type="entry name" value="F-BOX C PROTEIN-RELATED"/>
    <property type="match status" value="1"/>
</dbReference>
<evidence type="ECO:0000313" key="2">
    <source>
        <dbReference type="EMBL" id="EFP03407.1"/>
    </source>
</evidence>
<proteinExistence type="predicted"/>
<dbReference type="Pfam" id="PF12078">
    <property type="entry name" value="DUF3557"/>
    <property type="match status" value="1"/>
</dbReference>
<keyword evidence="1" id="KW-0472">Membrane</keyword>
<feature type="transmembrane region" description="Helical" evidence="1">
    <location>
        <begin position="317"/>
        <end position="335"/>
    </location>
</feature>
<evidence type="ECO:0000313" key="3">
    <source>
        <dbReference type="Proteomes" id="UP000008281"/>
    </source>
</evidence>
<dbReference type="CTD" id="9802285"/>
<dbReference type="InParanoid" id="E3MJ85"/>
<keyword evidence="1" id="KW-1133">Transmembrane helix</keyword>
<keyword evidence="3" id="KW-1185">Reference proteome</keyword>
<dbReference type="Proteomes" id="UP000008281">
    <property type="component" value="Unassembled WGS sequence"/>
</dbReference>
<dbReference type="RefSeq" id="XP_003103816.2">
    <property type="nucleotide sequence ID" value="XM_003103768.2"/>
</dbReference>
<dbReference type="HOGENOM" id="CLU_042576_3_0_1"/>
<name>E3MJ85_CAERE</name>
<sequence>MTTYLSTKAIFEHFEANRRIYVSSRCPDLKKIDKLAPLHLDSLEFRDWNVLLNGFSYELGATGDEIKIIFNGSQTRVLPKNVTFERARDKIMFHLIGRVEVIRVKNFSFNLKKQRSLHLPRSLRIHVNSMNSGPIPMSKLLPRITDSCLPLGELKLSVGQTPLPAQLSKLTDKLVILYQNNNLESLLEIWGMLAEQKVKMVELDSMHLTNDELVELARIWEADGGREIGTSVTMLMSDCWIRRRMVFSDLKRRLNGTDVMMANWKYWSFKNCSKHMTVPFNKSSELVVTEYRDSSTRNWKLKMEVMPVGSTCPFTCFGYLVSLICYFISFIVMFVRGLF</sequence>
<organism evidence="3">
    <name type="scientific">Caenorhabditis remanei</name>
    <name type="common">Caenorhabditis vulgaris</name>
    <dbReference type="NCBI Taxonomy" id="31234"/>
    <lineage>
        <taxon>Eukaryota</taxon>
        <taxon>Metazoa</taxon>
        <taxon>Ecdysozoa</taxon>
        <taxon>Nematoda</taxon>
        <taxon>Chromadorea</taxon>
        <taxon>Rhabditida</taxon>
        <taxon>Rhabditina</taxon>
        <taxon>Rhabditomorpha</taxon>
        <taxon>Rhabditoidea</taxon>
        <taxon>Rhabditidae</taxon>
        <taxon>Peloderinae</taxon>
        <taxon>Caenorhabditis</taxon>
    </lineage>
</organism>